<evidence type="ECO:0000313" key="2">
    <source>
        <dbReference type="RefSeq" id="XP_024937404.1"/>
    </source>
</evidence>
<proteinExistence type="predicted"/>
<dbReference type="Proteomes" id="UP000694920">
    <property type="component" value="Unplaced"/>
</dbReference>
<dbReference type="KEGG" id="ccin:112493850"/>
<evidence type="ECO:0000313" key="1">
    <source>
        <dbReference type="Proteomes" id="UP000694920"/>
    </source>
</evidence>
<organism evidence="1 2">
    <name type="scientific">Cephus cinctus</name>
    <name type="common">Wheat stem sawfly</name>
    <dbReference type="NCBI Taxonomy" id="211228"/>
    <lineage>
        <taxon>Eukaryota</taxon>
        <taxon>Metazoa</taxon>
        <taxon>Ecdysozoa</taxon>
        <taxon>Arthropoda</taxon>
        <taxon>Hexapoda</taxon>
        <taxon>Insecta</taxon>
        <taxon>Pterygota</taxon>
        <taxon>Neoptera</taxon>
        <taxon>Endopterygota</taxon>
        <taxon>Hymenoptera</taxon>
        <taxon>Cephoidea</taxon>
        <taxon>Cephidae</taxon>
        <taxon>Cephus</taxon>
    </lineage>
</organism>
<gene>
    <name evidence="2" type="primary">LOC112493850</name>
</gene>
<reference evidence="2" key="1">
    <citation type="submission" date="2025-08" db="UniProtKB">
        <authorList>
            <consortium name="RefSeq"/>
        </authorList>
    </citation>
    <scope>IDENTIFICATION</scope>
</reference>
<dbReference type="RefSeq" id="XP_024937404.1">
    <property type="nucleotide sequence ID" value="XM_025081636.1"/>
</dbReference>
<sequence length="314" mass="37424">MSESWELYNILYGKTSLPKMSPIPDINQFKDKDEMERNPLCTFQLQKVRKREFYNMVEEAASKAKIAEFRIGVKGDIRKCHLEMPQAFYYSKIKEFAEMLPTVGLLPDWERNIRNLVPKSLRIKYNEFFENQLNETKTRYYQEMHDMAVRRIIASEDGNKWPEYVEPAHKCKGRTKFRPKFLKHRCIITKKYYFPHKLIKNIISRAYFVLPELIIDFRRYHSSGFQDLNRLLDLIEGDMKKGSLIITNTYYTDIVRLISQPRYIHDVPPEIVPSFLRCASKILELQIVNRMMNTIEHLLKVLSDWSTTPLLRVI</sequence>
<dbReference type="GeneID" id="112493850"/>
<keyword evidence="1" id="KW-1185">Reference proteome</keyword>
<dbReference type="AlphaFoldDB" id="A0AAJ7RAN6"/>
<protein>
    <submittedName>
        <fullName evidence="2">Uncharacterized protein LOC112493850</fullName>
    </submittedName>
</protein>
<accession>A0AAJ7RAN6</accession>
<name>A0AAJ7RAN6_CEPCN</name>